<evidence type="ECO:0000313" key="5">
    <source>
        <dbReference type="Proteomes" id="UP000054350"/>
    </source>
</evidence>
<accession>A0A0L0STW0</accession>
<keyword evidence="3" id="KW-0472">Membrane</keyword>
<feature type="region of interest" description="Disordered" evidence="2">
    <location>
        <begin position="229"/>
        <end position="251"/>
    </location>
</feature>
<feature type="coiled-coil region" evidence="1">
    <location>
        <begin position="99"/>
        <end position="154"/>
    </location>
</feature>
<feature type="transmembrane region" description="Helical" evidence="3">
    <location>
        <begin position="542"/>
        <end position="564"/>
    </location>
</feature>
<keyword evidence="3" id="KW-0812">Transmembrane</keyword>
<dbReference type="AlphaFoldDB" id="A0A0L0STW0"/>
<reference evidence="4 5" key="1">
    <citation type="submission" date="2009-11" db="EMBL/GenBank/DDBJ databases">
        <title>Annotation of Allomyces macrogynus ATCC 38327.</title>
        <authorList>
            <consortium name="The Broad Institute Genome Sequencing Platform"/>
            <person name="Russ C."/>
            <person name="Cuomo C."/>
            <person name="Burger G."/>
            <person name="Gray M.W."/>
            <person name="Holland P.W.H."/>
            <person name="King N."/>
            <person name="Lang F.B.F."/>
            <person name="Roger A.J."/>
            <person name="Ruiz-Trillo I."/>
            <person name="Young S.K."/>
            <person name="Zeng Q."/>
            <person name="Gargeya S."/>
            <person name="Fitzgerald M."/>
            <person name="Haas B."/>
            <person name="Abouelleil A."/>
            <person name="Alvarado L."/>
            <person name="Arachchi H.M."/>
            <person name="Berlin A."/>
            <person name="Chapman S.B."/>
            <person name="Gearin G."/>
            <person name="Goldberg J."/>
            <person name="Griggs A."/>
            <person name="Gujja S."/>
            <person name="Hansen M."/>
            <person name="Heiman D."/>
            <person name="Howarth C."/>
            <person name="Larimer J."/>
            <person name="Lui A."/>
            <person name="MacDonald P.J.P."/>
            <person name="McCowen C."/>
            <person name="Montmayeur A."/>
            <person name="Murphy C."/>
            <person name="Neiman D."/>
            <person name="Pearson M."/>
            <person name="Priest M."/>
            <person name="Roberts A."/>
            <person name="Saif S."/>
            <person name="Shea T."/>
            <person name="Sisk P."/>
            <person name="Stolte C."/>
            <person name="Sykes S."/>
            <person name="Wortman J."/>
            <person name="Nusbaum C."/>
            <person name="Birren B."/>
        </authorList>
    </citation>
    <scope>NUCLEOTIDE SEQUENCE [LARGE SCALE GENOMIC DNA]</scope>
    <source>
        <strain evidence="4 5">ATCC 38327</strain>
    </source>
</reference>
<evidence type="ECO:0000256" key="3">
    <source>
        <dbReference type="SAM" id="Phobius"/>
    </source>
</evidence>
<dbReference type="VEuPathDB" id="FungiDB:AMAG_19304"/>
<dbReference type="EMBL" id="GG745349">
    <property type="protein sequence ID" value="KNE65963.1"/>
    <property type="molecule type" value="Genomic_DNA"/>
</dbReference>
<feature type="compositionally biased region" description="Low complexity" evidence="2">
    <location>
        <begin position="229"/>
        <end position="249"/>
    </location>
</feature>
<keyword evidence="1" id="KW-0175">Coiled coil</keyword>
<evidence type="ECO:0000256" key="1">
    <source>
        <dbReference type="SAM" id="Coils"/>
    </source>
</evidence>
<dbReference type="OrthoDB" id="377209at2759"/>
<organism evidence="4 5">
    <name type="scientific">Allomyces macrogynus (strain ATCC 38327)</name>
    <name type="common">Allomyces javanicus var. macrogynus</name>
    <dbReference type="NCBI Taxonomy" id="578462"/>
    <lineage>
        <taxon>Eukaryota</taxon>
        <taxon>Fungi</taxon>
        <taxon>Fungi incertae sedis</taxon>
        <taxon>Blastocladiomycota</taxon>
        <taxon>Blastocladiomycetes</taxon>
        <taxon>Blastocladiales</taxon>
        <taxon>Blastocladiaceae</taxon>
        <taxon>Allomyces</taxon>
    </lineage>
</organism>
<reference evidence="5" key="2">
    <citation type="submission" date="2009-11" db="EMBL/GenBank/DDBJ databases">
        <title>The Genome Sequence of Allomyces macrogynus strain ATCC 38327.</title>
        <authorList>
            <consortium name="The Broad Institute Genome Sequencing Platform"/>
            <person name="Russ C."/>
            <person name="Cuomo C."/>
            <person name="Shea T."/>
            <person name="Young S.K."/>
            <person name="Zeng Q."/>
            <person name="Koehrsen M."/>
            <person name="Haas B."/>
            <person name="Borodovsky M."/>
            <person name="Guigo R."/>
            <person name="Alvarado L."/>
            <person name="Berlin A."/>
            <person name="Borenstein D."/>
            <person name="Chen Z."/>
            <person name="Engels R."/>
            <person name="Freedman E."/>
            <person name="Gellesch M."/>
            <person name="Goldberg J."/>
            <person name="Griggs A."/>
            <person name="Gujja S."/>
            <person name="Heiman D."/>
            <person name="Hepburn T."/>
            <person name="Howarth C."/>
            <person name="Jen D."/>
            <person name="Larson L."/>
            <person name="Lewis B."/>
            <person name="Mehta T."/>
            <person name="Park D."/>
            <person name="Pearson M."/>
            <person name="Roberts A."/>
            <person name="Saif S."/>
            <person name="Shenoy N."/>
            <person name="Sisk P."/>
            <person name="Stolte C."/>
            <person name="Sykes S."/>
            <person name="Walk T."/>
            <person name="White J."/>
            <person name="Yandava C."/>
            <person name="Burger G."/>
            <person name="Gray M.W."/>
            <person name="Holland P.W.H."/>
            <person name="King N."/>
            <person name="Lang F.B.F."/>
            <person name="Roger A.J."/>
            <person name="Ruiz-Trillo I."/>
            <person name="Lander E."/>
            <person name="Nusbaum C."/>
        </authorList>
    </citation>
    <scope>NUCLEOTIDE SEQUENCE [LARGE SCALE GENOMIC DNA]</scope>
    <source>
        <strain evidence="5">ATCC 38327</strain>
    </source>
</reference>
<keyword evidence="3" id="KW-1133">Transmembrane helix</keyword>
<sequence>MQSKDIMGFPLRLDWGKPVTLPAKPIFVMEGLSETGLGSGAASPTHAAMDSEWNGINDAVSVTVPDDPTARMLIHQVIERTLEHGHAFEHHEAHIVRQMEDLQGKLYALQAALEVAQGKAQRATARLAHEKLVAASLRAELASVAAQLADAKRSLEDRDRDWMVAQQQVDQYRDAFERAAAAAATPVGTDTPLSVELENADGRAADPAGALTLGAELLSALVAAVPPGSAPPSVAGSGAESPAVSRAAPEPVPVPVPVVGAPDLSPTDWVLTYERLLANYERLSAEHAVVQVELAKALALGAKDDEKSLGEAPEVVTEEDASNAGECVTDDEPQAEDPAQVPPVTAEPSDAGEPALPRAPTARLGIQVALVPPARVVAVTASRGVQAAVAPRPHAVVAVQSDPIRVEHVGTDPAPPAVDDVANDQDVVMARNVVAVTDVDSAPASAVPLPTPPLVDLQRTITSTVNVQPTFPSTADAAIQTHFEPVVENLDFDLTPALTPARARTPSPTPTRASAPSKRVILAYHSYTDPPKSARALLLPPWWMWLVSLAVALAAVLAAGRLFATSPVARPILGPGPVVCQWPAPQAAREAGWVSDVAMPATAAGDETSTGGAATAYCVPQPVVVGADDGDTGVAPWPF</sequence>
<evidence type="ECO:0000313" key="4">
    <source>
        <dbReference type="EMBL" id="KNE65963.1"/>
    </source>
</evidence>
<keyword evidence="5" id="KW-1185">Reference proteome</keyword>
<proteinExistence type="predicted"/>
<gene>
    <name evidence="4" type="ORF">AMAG_19304</name>
</gene>
<feature type="region of interest" description="Disordered" evidence="2">
    <location>
        <begin position="306"/>
        <end position="357"/>
    </location>
</feature>
<protein>
    <submittedName>
        <fullName evidence="4">Uncharacterized protein</fullName>
    </submittedName>
</protein>
<name>A0A0L0STW0_ALLM3</name>
<dbReference type="Proteomes" id="UP000054350">
    <property type="component" value="Unassembled WGS sequence"/>
</dbReference>
<evidence type="ECO:0000256" key="2">
    <source>
        <dbReference type="SAM" id="MobiDB-lite"/>
    </source>
</evidence>